<dbReference type="InterPro" id="IPR036291">
    <property type="entry name" value="NAD(P)-bd_dom_sf"/>
</dbReference>
<evidence type="ECO:0000259" key="7">
    <source>
        <dbReference type="SMART" id="SM00839"/>
    </source>
</evidence>
<dbReference type="RefSeq" id="WP_104007113.1">
    <property type="nucleotide sequence ID" value="NZ_FNVD01000003.1"/>
</dbReference>
<feature type="active site" description="Proton donor/acceptor" evidence="4">
    <location>
        <position position="81"/>
    </location>
</feature>
<keyword evidence="3 5" id="KW-0520">NAD</keyword>
<dbReference type="GO" id="GO:0016639">
    <property type="term" value="F:oxidoreductase activity, acting on the CH-NH2 group of donors, NAD or NADP as acceptor"/>
    <property type="evidence" value="ECO:0007669"/>
    <property type="project" value="InterPro"/>
</dbReference>
<evidence type="ECO:0000256" key="2">
    <source>
        <dbReference type="ARBA" id="ARBA00023002"/>
    </source>
</evidence>
<evidence type="ECO:0000313" key="8">
    <source>
        <dbReference type="EMBL" id="SEF68602.1"/>
    </source>
</evidence>
<dbReference type="InterPro" id="IPR033524">
    <property type="entry name" value="Glu/Leu/Phe/Val_DH_AS"/>
</dbReference>
<sequence length="353" mass="37591">MADVFLHPSYDEHEQVLFVSDRSCGLRGIIALHDTTLGPAAGGCRMYPYASEEAALKDVLRLSRGMTMKNALAGLPLGGGKCVIIADPAAANKHDLLRALARQVQRLGGRYWTAIDVGVGPADVDVMAEECEFVFTRASEFADDDPPAHYTALGGFHGIRALAAYLRGADNLAGLKVAVQGVGQTGADLIGQLVAAGAELVATDVNEAALRRVVEQHGIRAVAPDAIYDQDVDVFAPCALGGILNDDTIRRLRCKGIAGLANNQLERPEHGRALMERGIAYAPDFVVNAGGVMRGSLPIFAAHDRDLALRKIKGIYDTVLEILRRSEAEGVPAEEIAERIALERIRGGHAMAA</sequence>
<feature type="domain" description="Glutamate/phenylalanine/leucine/valine/L-tryptophan dehydrogenase C-terminal" evidence="7">
    <location>
        <begin position="144"/>
        <end position="353"/>
    </location>
</feature>
<dbReference type="SUPFAM" id="SSF51735">
    <property type="entry name" value="NAD(P)-binding Rossmann-fold domains"/>
    <property type="match status" value="1"/>
</dbReference>
<dbReference type="SUPFAM" id="SSF53223">
    <property type="entry name" value="Aminoacid dehydrogenase-like, N-terminal domain"/>
    <property type="match status" value="1"/>
</dbReference>
<feature type="binding site" evidence="5">
    <location>
        <begin position="181"/>
        <end position="186"/>
    </location>
    <ligand>
        <name>NAD(+)</name>
        <dbReference type="ChEBI" id="CHEBI:57540"/>
    </ligand>
</feature>
<protein>
    <submittedName>
        <fullName evidence="8">Leucine dehydrogenase</fullName>
    </submittedName>
</protein>
<keyword evidence="5" id="KW-0547">Nucleotide-binding</keyword>
<dbReference type="FunFam" id="3.40.50.10860:FF:000010">
    <property type="entry name" value="Leucine dehydrogenase"/>
    <property type="match status" value="1"/>
</dbReference>
<dbReference type="Gene3D" id="3.40.50.10860">
    <property type="entry name" value="Leucine Dehydrogenase, chain A, domain 1"/>
    <property type="match status" value="1"/>
</dbReference>
<evidence type="ECO:0000256" key="4">
    <source>
        <dbReference type="PIRSR" id="PIRSR000188-1"/>
    </source>
</evidence>
<dbReference type="InterPro" id="IPR006096">
    <property type="entry name" value="Glu/Leu/Phe/Val/Trp_DH_C"/>
</dbReference>
<dbReference type="InterPro" id="IPR006097">
    <property type="entry name" value="Glu/Leu/Phe/Val/Trp_DH_dimer"/>
</dbReference>
<dbReference type="InterPro" id="IPR006095">
    <property type="entry name" value="Glu/Leu/Phe/Val/Trp_DH"/>
</dbReference>
<dbReference type="PIRSF" id="PIRSF000188">
    <property type="entry name" value="Phe_leu_dh"/>
    <property type="match status" value="1"/>
</dbReference>
<organism evidence="8 9">
    <name type="scientific">Jhaorihella thermophila</name>
    <dbReference type="NCBI Taxonomy" id="488547"/>
    <lineage>
        <taxon>Bacteria</taxon>
        <taxon>Pseudomonadati</taxon>
        <taxon>Pseudomonadota</taxon>
        <taxon>Alphaproteobacteria</taxon>
        <taxon>Rhodobacterales</taxon>
        <taxon>Paracoccaceae</taxon>
        <taxon>Jhaorihella</taxon>
    </lineage>
</organism>
<dbReference type="Pfam" id="PF02812">
    <property type="entry name" value="ELFV_dehydrog_N"/>
    <property type="match status" value="1"/>
</dbReference>
<dbReference type="GO" id="GO:0006520">
    <property type="term" value="P:amino acid metabolic process"/>
    <property type="evidence" value="ECO:0007669"/>
    <property type="project" value="InterPro"/>
</dbReference>
<dbReference type="EMBL" id="FNVD01000003">
    <property type="protein sequence ID" value="SEF68602.1"/>
    <property type="molecule type" value="Genomic_DNA"/>
</dbReference>
<evidence type="ECO:0000256" key="3">
    <source>
        <dbReference type="ARBA" id="ARBA00023027"/>
    </source>
</evidence>
<dbReference type="GO" id="GO:0000166">
    <property type="term" value="F:nucleotide binding"/>
    <property type="evidence" value="ECO:0007669"/>
    <property type="project" value="UniProtKB-KW"/>
</dbReference>
<evidence type="ECO:0000256" key="5">
    <source>
        <dbReference type="PIRSR" id="PIRSR000188-2"/>
    </source>
</evidence>
<dbReference type="Proteomes" id="UP000236742">
    <property type="component" value="Unassembled WGS sequence"/>
</dbReference>
<proteinExistence type="inferred from homology"/>
<dbReference type="Pfam" id="PF00208">
    <property type="entry name" value="ELFV_dehydrog"/>
    <property type="match status" value="1"/>
</dbReference>
<comment type="similarity">
    <text evidence="1 6">Belongs to the Glu/Leu/Phe/Val dehydrogenases family.</text>
</comment>
<evidence type="ECO:0000313" key="9">
    <source>
        <dbReference type="Proteomes" id="UP000236742"/>
    </source>
</evidence>
<dbReference type="Gene3D" id="3.40.50.720">
    <property type="entry name" value="NAD(P)-binding Rossmann-like Domain"/>
    <property type="match status" value="1"/>
</dbReference>
<dbReference type="PANTHER" id="PTHR42722">
    <property type="entry name" value="LEUCINE DEHYDROGENASE"/>
    <property type="match status" value="1"/>
</dbReference>
<dbReference type="InterPro" id="IPR016211">
    <property type="entry name" value="Glu/Phe/Leu/Val/Trp_DH_bac/arc"/>
</dbReference>
<keyword evidence="2 6" id="KW-0560">Oxidoreductase</keyword>
<dbReference type="InterPro" id="IPR046346">
    <property type="entry name" value="Aminoacid_DH-like_N_sf"/>
</dbReference>
<name>A0A1H5U0E2_9RHOB</name>
<dbReference type="OrthoDB" id="9803297at2"/>
<dbReference type="PROSITE" id="PS00074">
    <property type="entry name" value="GLFV_DEHYDROGENASE"/>
    <property type="match status" value="1"/>
</dbReference>
<accession>A0A1H5U0E2</accession>
<dbReference type="CDD" id="cd01075">
    <property type="entry name" value="NAD_bind_Leu_Phe_Val_DH"/>
    <property type="match status" value="1"/>
</dbReference>
<reference evidence="8 9" key="1">
    <citation type="submission" date="2016-10" db="EMBL/GenBank/DDBJ databases">
        <authorList>
            <person name="de Groot N.N."/>
        </authorList>
    </citation>
    <scope>NUCLEOTIDE SEQUENCE [LARGE SCALE GENOMIC DNA]</scope>
    <source>
        <strain evidence="8 9">DSM 23413</strain>
    </source>
</reference>
<dbReference type="PRINTS" id="PR00082">
    <property type="entry name" value="GLFDHDRGNASE"/>
</dbReference>
<dbReference type="SMART" id="SM00839">
    <property type="entry name" value="ELFV_dehydrog"/>
    <property type="match status" value="1"/>
</dbReference>
<evidence type="ECO:0000256" key="1">
    <source>
        <dbReference type="ARBA" id="ARBA00006382"/>
    </source>
</evidence>
<evidence type="ECO:0000256" key="6">
    <source>
        <dbReference type="RuleBase" id="RU004417"/>
    </source>
</evidence>
<dbReference type="AlphaFoldDB" id="A0A1H5U0E2"/>
<dbReference type="PANTHER" id="PTHR42722:SF1">
    <property type="entry name" value="VALINE DEHYDROGENASE"/>
    <property type="match status" value="1"/>
</dbReference>
<keyword evidence="9" id="KW-1185">Reference proteome</keyword>
<gene>
    <name evidence="8" type="ORF">SAMN05421751_103141</name>
</gene>